<feature type="region of interest" description="Disordered" evidence="2">
    <location>
        <begin position="1008"/>
        <end position="1036"/>
    </location>
</feature>
<protein>
    <submittedName>
        <fullName evidence="3">Uncharacterized protein</fullName>
    </submittedName>
</protein>
<keyword evidence="4" id="KW-1185">Reference proteome</keyword>
<feature type="compositionally biased region" description="Polar residues" evidence="2">
    <location>
        <begin position="732"/>
        <end position="754"/>
    </location>
</feature>
<sequence length="1052" mass="119795">MDPYDSDSGTEDWEFGDSYDLDDDRSVLRPGRQALGIGRNYVPSWKPAHAIREFYQNWKDAIVEAAGLQQKDLCPVVKGFDAKEVYIVEARHPETNDLLGFIRFKNGTLEFTNFNAQLSRGALDIGGTSKRDNPEAAGTHGEGFKIASLVMARRGYRVQYEASEYYWTMKFAGRDENVLYCFLTKMSESKVLKVKEKYQAQVAKGSDRQLQNNIWEDVSVKIGKIRGAGCRIEKVDFLKWIDVSLDLNRPSKMIETHYGNLIMDDSFKGRVYLKGLLLENFSTEKPFRFGYNFFDGAVNRDRERLTNSNEEAGVLAHIWAAAIQSNEHDALESYVSMLRDDTWADVHETEAYVSESTAMKIWEQLLELDPDKKQFYHDSRNGDEDVEIIRNSLKKKPAQLPAVLWDPLRRFRLVRTPQEQQCYLLHNAPVAEDNKTTYSRGVQRALRASLALDARAKDLEIIFKRGDRTDLDLLLIDGALEINDKWLDFGLSHDINQCWVALQFSHDNSTPDHFCCDHIVTELFSLIVNELKRQPLPGEHDVIEIDPSINLKVYENLRHMPVMVKARALAEAVYGIDPKCRVVLHRDSTCSVRRDELLVHYLQKDDAESTTFQQSEDTCGCPVKIVSRKDFQAVFQTLDPKETYFPMVSRAEHRAFFGLPPASISPRSSKTRSQPEPRRGVTATQLPCTIPTQMDHKVENGGLENNFGDLYGVSDSEDAIVVDVPSSKRTTDSNSVNGQGSRPPASSNSVQRRPTVQGEPDPLSKANQNLQVAQAEIETQKNLVHMRDQTIHELSTTISKQKELPQTSEIDLWNARIRLLEQKDHACRLLMSRDEQIKDKDQALSEAQLRFDVAATELLSKQEEMDARSEEMKAKDRTLREAQFQIDKAATELLSMQGQIEAGLEQIKDKDRELSEAQLLLGEATTELQSKQEQLETIQRRAQLHIDEAANLQREEEDASGIIEDLRNKIQQLQDVKEDLEARLKGAEYAYDAQVKLAKLTAERRQRHTHGIKREIDEDEDNVTIKSEGSSSKRQRTIITIAQEGVVDLTDD</sequence>
<reference evidence="3 4" key="1">
    <citation type="submission" date="2016-03" db="EMBL/GenBank/DDBJ databases">
        <authorList>
            <person name="Ploux O."/>
        </authorList>
    </citation>
    <scope>NUCLEOTIDE SEQUENCE [LARGE SCALE GENOMIC DNA]</scope>
    <source>
        <strain evidence="3 4">UAMH 11012</strain>
    </source>
</reference>
<feature type="compositionally biased region" description="Polar residues" evidence="2">
    <location>
        <begin position="1024"/>
        <end position="1036"/>
    </location>
</feature>
<evidence type="ECO:0000313" key="3">
    <source>
        <dbReference type="EMBL" id="CZR65094.1"/>
    </source>
</evidence>
<dbReference type="AlphaFoldDB" id="A0A1L7XJA2"/>
<organism evidence="3 4">
    <name type="scientific">Phialocephala subalpina</name>
    <dbReference type="NCBI Taxonomy" id="576137"/>
    <lineage>
        <taxon>Eukaryota</taxon>
        <taxon>Fungi</taxon>
        <taxon>Dikarya</taxon>
        <taxon>Ascomycota</taxon>
        <taxon>Pezizomycotina</taxon>
        <taxon>Leotiomycetes</taxon>
        <taxon>Helotiales</taxon>
        <taxon>Mollisiaceae</taxon>
        <taxon>Phialocephala</taxon>
        <taxon>Phialocephala fortinii species complex</taxon>
    </lineage>
</organism>
<feature type="region of interest" description="Disordered" evidence="2">
    <location>
        <begin position="659"/>
        <end position="687"/>
    </location>
</feature>
<dbReference type="EMBL" id="FJOG01000029">
    <property type="protein sequence ID" value="CZR65094.1"/>
    <property type="molecule type" value="Genomic_DNA"/>
</dbReference>
<gene>
    <name evidence="3" type="ORF">PAC_14994</name>
</gene>
<evidence type="ECO:0000313" key="4">
    <source>
        <dbReference type="Proteomes" id="UP000184330"/>
    </source>
</evidence>
<feature type="region of interest" description="Disordered" evidence="2">
    <location>
        <begin position="725"/>
        <end position="764"/>
    </location>
</feature>
<dbReference type="OrthoDB" id="5376140at2759"/>
<proteinExistence type="predicted"/>
<feature type="coiled-coil region" evidence="1">
    <location>
        <begin position="907"/>
        <end position="990"/>
    </location>
</feature>
<evidence type="ECO:0000256" key="1">
    <source>
        <dbReference type="SAM" id="Coils"/>
    </source>
</evidence>
<name>A0A1L7XJA2_9HELO</name>
<keyword evidence="1" id="KW-0175">Coiled coil</keyword>
<dbReference type="Proteomes" id="UP000184330">
    <property type="component" value="Unassembled WGS sequence"/>
</dbReference>
<evidence type="ECO:0000256" key="2">
    <source>
        <dbReference type="SAM" id="MobiDB-lite"/>
    </source>
</evidence>
<accession>A0A1L7XJA2</accession>